<sequence>MVKKHNFAARKMADHFRVVGLAGAGGFYVAGTKVSGDEYIIICAIGAILIWMSAFAAATLLDLIFGEPDQ</sequence>
<dbReference type="Proteomes" id="UP000255108">
    <property type="component" value="Unassembled WGS sequence"/>
</dbReference>
<name>A0A377Q5G3_9NEIS</name>
<dbReference type="EMBL" id="UGHR01000001">
    <property type="protein sequence ID" value="STQ90062.1"/>
    <property type="molecule type" value="Genomic_DNA"/>
</dbReference>
<reference evidence="3 5" key="2">
    <citation type="submission" date="2019-03" db="EMBL/GenBank/DDBJ databases">
        <title>Genomic Encyclopedia of Type Strains, Phase IV (KMG-IV): sequencing the most valuable type-strain genomes for metagenomic binning, comparative biology and taxonomic classification.</title>
        <authorList>
            <person name="Goeker M."/>
        </authorList>
    </citation>
    <scope>NUCLEOTIDE SEQUENCE [LARGE SCALE GENOMIC DNA]</scope>
    <source>
        <strain evidence="3 5">DSM 3764</strain>
    </source>
</reference>
<keyword evidence="5" id="KW-1185">Reference proteome</keyword>
<gene>
    <name evidence="3" type="ORF">EV682_109122</name>
    <name evidence="2" type="ORF">NCTC11159_01120</name>
</gene>
<dbReference type="Proteomes" id="UP000295794">
    <property type="component" value="Unassembled WGS sequence"/>
</dbReference>
<evidence type="ECO:0000313" key="5">
    <source>
        <dbReference type="Proteomes" id="UP000295794"/>
    </source>
</evidence>
<keyword evidence="1" id="KW-0812">Transmembrane</keyword>
<dbReference type="AlphaFoldDB" id="A0A377Q5G3"/>
<evidence type="ECO:0000256" key="1">
    <source>
        <dbReference type="SAM" id="Phobius"/>
    </source>
</evidence>
<keyword evidence="1" id="KW-1133">Transmembrane helix</keyword>
<reference evidence="2 4" key="1">
    <citation type="submission" date="2018-06" db="EMBL/GenBank/DDBJ databases">
        <authorList>
            <consortium name="Pathogen Informatics"/>
            <person name="Doyle S."/>
        </authorList>
    </citation>
    <scope>NUCLEOTIDE SEQUENCE [LARGE SCALE GENOMIC DNA]</scope>
    <source>
        <strain evidence="2 4">NCTC11159</strain>
    </source>
</reference>
<evidence type="ECO:0000313" key="4">
    <source>
        <dbReference type="Proteomes" id="UP000255108"/>
    </source>
</evidence>
<protein>
    <submittedName>
        <fullName evidence="2">Uncharacterized protein</fullName>
    </submittedName>
</protein>
<evidence type="ECO:0000313" key="2">
    <source>
        <dbReference type="EMBL" id="STQ90062.1"/>
    </source>
</evidence>
<evidence type="ECO:0000313" key="3">
    <source>
        <dbReference type="EMBL" id="TCU84597.1"/>
    </source>
</evidence>
<proteinExistence type="predicted"/>
<organism evidence="2 4">
    <name type="scientific">Iodobacter fluviatilis</name>
    <dbReference type="NCBI Taxonomy" id="537"/>
    <lineage>
        <taxon>Bacteria</taxon>
        <taxon>Pseudomonadati</taxon>
        <taxon>Pseudomonadota</taxon>
        <taxon>Betaproteobacteria</taxon>
        <taxon>Neisseriales</taxon>
        <taxon>Chitinibacteraceae</taxon>
        <taxon>Iodobacter</taxon>
    </lineage>
</organism>
<feature type="transmembrane region" description="Helical" evidence="1">
    <location>
        <begin position="39"/>
        <end position="65"/>
    </location>
</feature>
<keyword evidence="1" id="KW-0472">Membrane</keyword>
<dbReference type="EMBL" id="SMBT01000009">
    <property type="protein sequence ID" value="TCU84597.1"/>
    <property type="molecule type" value="Genomic_DNA"/>
</dbReference>
<accession>A0A377Q5G3</accession>